<dbReference type="InterPro" id="IPR000515">
    <property type="entry name" value="MetI-like"/>
</dbReference>
<evidence type="ECO:0000256" key="4">
    <source>
        <dbReference type="ARBA" id="ARBA00022692"/>
    </source>
</evidence>
<keyword evidence="3" id="KW-1003">Cell membrane</keyword>
<evidence type="ECO:0000256" key="7">
    <source>
        <dbReference type="RuleBase" id="RU363032"/>
    </source>
</evidence>
<dbReference type="PROSITE" id="PS50928">
    <property type="entry name" value="ABC_TM1"/>
    <property type="match status" value="1"/>
</dbReference>
<dbReference type="EMBL" id="BOVJ01000005">
    <property type="protein sequence ID" value="GIQ61581.1"/>
    <property type="molecule type" value="Genomic_DNA"/>
</dbReference>
<reference evidence="9 10" key="1">
    <citation type="submission" date="2021-04" db="EMBL/GenBank/DDBJ databases">
        <title>Draft genome sequence of Paenibacillus cisolokensis, LC2-13A.</title>
        <authorList>
            <person name="Uke A."/>
            <person name="Chhe C."/>
            <person name="Baramee S."/>
            <person name="Kosugi A."/>
        </authorList>
    </citation>
    <scope>NUCLEOTIDE SEQUENCE [LARGE SCALE GENOMIC DNA]</scope>
    <source>
        <strain evidence="9 10">LC2-13A</strain>
    </source>
</reference>
<keyword evidence="10" id="KW-1185">Reference proteome</keyword>
<evidence type="ECO:0000313" key="9">
    <source>
        <dbReference type="EMBL" id="GIQ61581.1"/>
    </source>
</evidence>
<evidence type="ECO:0000313" key="10">
    <source>
        <dbReference type="Proteomes" id="UP000680304"/>
    </source>
</evidence>
<comment type="similarity">
    <text evidence="7">Belongs to the binding-protein-dependent transport system permease family.</text>
</comment>
<comment type="subcellular location">
    <subcellularLocation>
        <location evidence="1 7">Cell membrane</location>
        <topology evidence="1 7">Multi-pass membrane protein</topology>
    </subcellularLocation>
</comment>
<feature type="transmembrane region" description="Helical" evidence="7">
    <location>
        <begin position="12"/>
        <end position="39"/>
    </location>
</feature>
<dbReference type="PANTHER" id="PTHR30193">
    <property type="entry name" value="ABC TRANSPORTER PERMEASE PROTEIN"/>
    <property type="match status" value="1"/>
</dbReference>
<keyword evidence="2 7" id="KW-0813">Transport</keyword>
<dbReference type="Pfam" id="PF00528">
    <property type="entry name" value="BPD_transp_1"/>
    <property type="match status" value="1"/>
</dbReference>
<dbReference type="Gene3D" id="1.10.3720.10">
    <property type="entry name" value="MetI-like"/>
    <property type="match status" value="1"/>
</dbReference>
<name>A0ABQ4N076_9BACL</name>
<dbReference type="SUPFAM" id="SSF161098">
    <property type="entry name" value="MetI-like"/>
    <property type="match status" value="1"/>
</dbReference>
<dbReference type="InterPro" id="IPR051393">
    <property type="entry name" value="ABC_transporter_permease"/>
</dbReference>
<protein>
    <submittedName>
        <fullName evidence="9">Suagr ABC transporter permease</fullName>
    </submittedName>
</protein>
<proteinExistence type="inferred from homology"/>
<evidence type="ECO:0000256" key="3">
    <source>
        <dbReference type="ARBA" id="ARBA00022475"/>
    </source>
</evidence>
<dbReference type="InterPro" id="IPR035906">
    <property type="entry name" value="MetI-like_sf"/>
</dbReference>
<evidence type="ECO:0000256" key="1">
    <source>
        <dbReference type="ARBA" id="ARBA00004651"/>
    </source>
</evidence>
<evidence type="ECO:0000256" key="2">
    <source>
        <dbReference type="ARBA" id="ARBA00022448"/>
    </source>
</evidence>
<comment type="caution">
    <text evidence="9">The sequence shown here is derived from an EMBL/GenBank/DDBJ whole genome shotgun (WGS) entry which is preliminary data.</text>
</comment>
<feature type="transmembrane region" description="Helical" evidence="7">
    <location>
        <begin position="112"/>
        <end position="131"/>
    </location>
</feature>
<feature type="transmembrane region" description="Helical" evidence="7">
    <location>
        <begin position="79"/>
        <end position="100"/>
    </location>
</feature>
<keyword evidence="4 7" id="KW-0812">Transmembrane</keyword>
<evidence type="ECO:0000256" key="5">
    <source>
        <dbReference type="ARBA" id="ARBA00022989"/>
    </source>
</evidence>
<dbReference type="Proteomes" id="UP000680304">
    <property type="component" value="Unassembled WGS sequence"/>
</dbReference>
<keyword evidence="6 7" id="KW-0472">Membrane</keyword>
<accession>A0ABQ4N076</accession>
<gene>
    <name evidence="9" type="ORF">PACILC2_01490</name>
</gene>
<dbReference type="CDD" id="cd06261">
    <property type="entry name" value="TM_PBP2"/>
    <property type="match status" value="1"/>
</dbReference>
<sequence length="300" mass="33210">MTKHSYANKQWLSGYLFLSPALLFYALFLVFPFCFSLFLSFTEWGGFDLATIRWVGLANYRQLFSAESAFLHPILTNTFTFAFGTVAISFVCSLAVAYMIARLRWEGLWRTLYFLPSVTTVVAIGNIWLYMYSPTNGLVNKALELLGLSKQSFLHDPDLALGSIIVVGGWLGIGSSMLILTAGLKAIPEDYYEAAELEGAGLWKTFVFITFPLLRPSVMFVLITSFIGGLQSFTLTMVMTGTGGPGNATNVAGLEMYNQAFSFGNWGIASAMAFILFACIFIMTMIQMALFRRGGVESYE</sequence>
<feature type="domain" description="ABC transmembrane type-1" evidence="8">
    <location>
        <begin position="75"/>
        <end position="287"/>
    </location>
</feature>
<organism evidence="9 10">
    <name type="scientific">Paenibacillus cisolokensis</name>
    <dbReference type="NCBI Taxonomy" id="1658519"/>
    <lineage>
        <taxon>Bacteria</taxon>
        <taxon>Bacillati</taxon>
        <taxon>Bacillota</taxon>
        <taxon>Bacilli</taxon>
        <taxon>Bacillales</taxon>
        <taxon>Paenibacillaceae</taxon>
        <taxon>Paenibacillus</taxon>
    </lineage>
</organism>
<dbReference type="RefSeq" id="WP_213526798.1">
    <property type="nucleotide sequence ID" value="NZ_BOVJ01000005.1"/>
</dbReference>
<feature type="transmembrane region" description="Helical" evidence="7">
    <location>
        <begin position="159"/>
        <end position="184"/>
    </location>
</feature>
<dbReference type="PANTHER" id="PTHR30193:SF37">
    <property type="entry name" value="INNER MEMBRANE ABC TRANSPORTER PERMEASE PROTEIN YCJO"/>
    <property type="match status" value="1"/>
</dbReference>
<dbReference type="SUPFAM" id="SSF160964">
    <property type="entry name" value="MalF N-terminal region-like"/>
    <property type="match status" value="1"/>
</dbReference>
<feature type="transmembrane region" description="Helical" evidence="7">
    <location>
        <begin position="266"/>
        <end position="291"/>
    </location>
</feature>
<evidence type="ECO:0000259" key="8">
    <source>
        <dbReference type="PROSITE" id="PS50928"/>
    </source>
</evidence>
<evidence type="ECO:0000256" key="6">
    <source>
        <dbReference type="ARBA" id="ARBA00023136"/>
    </source>
</evidence>
<keyword evidence="5 7" id="KW-1133">Transmembrane helix</keyword>